<evidence type="ECO:0000256" key="2">
    <source>
        <dbReference type="SAM" id="Phobius"/>
    </source>
</evidence>
<keyword evidence="2" id="KW-0812">Transmembrane</keyword>
<sequence length="309" mass="33619">MSSLVVDGFDLNWFAKNPEYHPNKLGSGNSSEERNGGDEDRLGTSVIREGRKYTQVSCLKDLTFMGRVARLVAFVAVTILTAFIGLLFQGVRNLGAEAIQGKVTVDVLFKTPDHTKTGEPDRPLTRTTSSGAGESRGQTAQLPGGAIPSIDLGENTGEGATVSANPLVRQIQLLLQEGYLKSLSQSPEELNLAIEALRYEVIEGSVAATLKLLWLRILHGDVDKLVNCINFLISKNASQEMFDFVKDLHAKSRHYLSLNREMAASLTIESKELMQKFSSLSVDFASKVGVLKGAISFQCAVNGIEFPID</sequence>
<organism evidence="3 4">
    <name type="scientific">Estrella lausannensis</name>
    <dbReference type="NCBI Taxonomy" id="483423"/>
    <lineage>
        <taxon>Bacteria</taxon>
        <taxon>Pseudomonadati</taxon>
        <taxon>Chlamydiota</taxon>
        <taxon>Chlamydiia</taxon>
        <taxon>Parachlamydiales</taxon>
        <taxon>Candidatus Criblamydiaceae</taxon>
        <taxon>Estrella</taxon>
    </lineage>
</organism>
<feature type="transmembrane region" description="Helical" evidence="2">
    <location>
        <begin position="68"/>
        <end position="88"/>
    </location>
</feature>
<dbReference type="EMBL" id="CWGJ01000005">
    <property type="protein sequence ID" value="CRX37603.1"/>
    <property type="molecule type" value="Genomic_DNA"/>
</dbReference>
<protein>
    <submittedName>
        <fullName evidence="3">Putative membrane protein</fullName>
    </submittedName>
</protein>
<gene>
    <name evidence="3" type="ORF">ELAC_0242</name>
</gene>
<evidence type="ECO:0000313" key="4">
    <source>
        <dbReference type="Proteomes" id="UP000220251"/>
    </source>
</evidence>
<reference evidence="4" key="1">
    <citation type="submission" date="2015-06" db="EMBL/GenBank/DDBJ databases">
        <authorList>
            <person name="Bertelli C."/>
        </authorList>
    </citation>
    <scope>NUCLEOTIDE SEQUENCE [LARGE SCALE GENOMIC DNA]</scope>
    <source>
        <strain evidence="4">CRIB-30</strain>
    </source>
</reference>
<proteinExistence type="predicted"/>
<evidence type="ECO:0000256" key="1">
    <source>
        <dbReference type="SAM" id="MobiDB-lite"/>
    </source>
</evidence>
<dbReference type="Proteomes" id="UP000220251">
    <property type="component" value="Unassembled WGS sequence"/>
</dbReference>
<feature type="region of interest" description="Disordered" evidence="1">
    <location>
        <begin position="112"/>
        <end position="146"/>
    </location>
</feature>
<feature type="compositionally biased region" description="Basic and acidic residues" evidence="1">
    <location>
        <begin position="31"/>
        <end position="43"/>
    </location>
</feature>
<feature type="compositionally biased region" description="Polar residues" evidence="1">
    <location>
        <begin position="125"/>
        <end position="141"/>
    </location>
</feature>
<keyword evidence="2" id="KW-1133">Transmembrane helix</keyword>
<dbReference type="AlphaFoldDB" id="A0A0H5DP06"/>
<feature type="compositionally biased region" description="Basic and acidic residues" evidence="1">
    <location>
        <begin position="112"/>
        <end position="124"/>
    </location>
</feature>
<accession>A0A0H5DP06</accession>
<dbReference type="RefSeq" id="WP_143406400.1">
    <property type="nucleotide sequence ID" value="NZ_CWGJ01000005.1"/>
</dbReference>
<evidence type="ECO:0000313" key="3">
    <source>
        <dbReference type="EMBL" id="CRX37603.1"/>
    </source>
</evidence>
<name>A0A0H5DP06_9BACT</name>
<feature type="region of interest" description="Disordered" evidence="1">
    <location>
        <begin position="22"/>
        <end position="43"/>
    </location>
</feature>
<keyword evidence="4" id="KW-1185">Reference proteome</keyword>
<keyword evidence="2" id="KW-0472">Membrane</keyword>